<evidence type="ECO:0000256" key="1">
    <source>
        <dbReference type="SAM" id="MobiDB-lite"/>
    </source>
</evidence>
<feature type="region of interest" description="Disordered" evidence="1">
    <location>
        <begin position="1"/>
        <end position="22"/>
    </location>
</feature>
<proteinExistence type="predicted"/>
<keyword evidence="3" id="KW-1185">Reference proteome</keyword>
<dbReference type="Proteomes" id="UP000301309">
    <property type="component" value="Unassembled WGS sequence"/>
</dbReference>
<sequence>MTDDAGGSVAARDVLGDDGGGGVRFTGAAARALTVAMEQAGGTGSSPCPAPGRSGVEMGPDGA</sequence>
<gene>
    <name evidence="2" type="ORF">SVIO_107890</name>
</gene>
<protein>
    <submittedName>
        <fullName evidence="2">Uncharacterized protein</fullName>
    </submittedName>
</protein>
<dbReference type="EMBL" id="BJHW01000002">
    <property type="protein sequence ID" value="GDY60166.1"/>
    <property type="molecule type" value="Genomic_DNA"/>
</dbReference>
<dbReference type="AlphaFoldDB" id="A0A4D4LLJ3"/>
<reference evidence="2 3" key="1">
    <citation type="journal article" date="2020" name="Int. J. Syst. Evol. Microbiol.">
        <title>Reclassification of Streptomyces castelarensis and Streptomyces sporoclivatus as later heterotypic synonyms of Streptomyces antimycoticus.</title>
        <authorList>
            <person name="Komaki H."/>
            <person name="Tamura T."/>
        </authorList>
    </citation>
    <scope>NUCLEOTIDE SEQUENCE [LARGE SCALE GENOMIC DNA]</scope>
    <source>
        <strain evidence="2 3">NBRC 13459</strain>
    </source>
</reference>
<name>A0A4D4LLJ3_STRVO</name>
<organism evidence="2 3">
    <name type="scientific">Streptomyces violaceusniger</name>
    <dbReference type="NCBI Taxonomy" id="68280"/>
    <lineage>
        <taxon>Bacteria</taxon>
        <taxon>Bacillati</taxon>
        <taxon>Actinomycetota</taxon>
        <taxon>Actinomycetes</taxon>
        <taxon>Kitasatosporales</taxon>
        <taxon>Streptomycetaceae</taxon>
        <taxon>Streptomyces</taxon>
        <taxon>Streptomyces violaceusniger group</taxon>
    </lineage>
</organism>
<comment type="caution">
    <text evidence="2">The sequence shown here is derived from an EMBL/GenBank/DDBJ whole genome shotgun (WGS) entry which is preliminary data.</text>
</comment>
<evidence type="ECO:0000313" key="3">
    <source>
        <dbReference type="Proteomes" id="UP000301309"/>
    </source>
</evidence>
<accession>A0A4D4LLJ3</accession>
<evidence type="ECO:0000313" key="2">
    <source>
        <dbReference type="EMBL" id="GDY60166.1"/>
    </source>
</evidence>
<feature type="region of interest" description="Disordered" evidence="1">
    <location>
        <begin position="38"/>
        <end position="63"/>
    </location>
</feature>